<dbReference type="PROSITE" id="PS00072">
    <property type="entry name" value="ACYL_COA_DH_1"/>
    <property type="match status" value="1"/>
</dbReference>
<evidence type="ECO:0000256" key="2">
    <source>
        <dbReference type="ARBA" id="ARBA00009347"/>
    </source>
</evidence>
<dbReference type="PANTHER" id="PTHR43884:SF12">
    <property type="entry name" value="ISOVALERYL-COA DEHYDROGENASE, MITOCHONDRIAL-RELATED"/>
    <property type="match status" value="1"/>
</dbReference>
<comment type="similarity">
    <text evidence="2 5">Belongs to the acyl-CoA dehydrogenase family.</text>
</comment>
<feature type="domain" description="Acyl-CoA dehydrogenase/oxidase C-terminal" evidence="6">
    <location>
        <begin position="227"/>
        <end position="375"/>
    </location>
</feature>
<evidence type="ECO:0000313" key="10">
    <source>
        <dbReference type="Proteomes" id="UP001519271"/>
    </source>
</evidence>
<evidence type="ECO:0000259" key="7">
    <source>
        <dbReference type="Pfam" id="PF02770"/>
    </source>
</evidence>
<organism evidence="9 10">
    <name type="scientific">Youngiibacter multivorans</name>
    <dbReference type="NCBI Taxonomy" id="937251"/>
    <lineage>
        <taxon>Bacteria</taxon>
        <taxon>Bacillati</taxon>
        <taxon>Bacillota</taxon>
        <taxon>Clostridia</taxon>
        <taxon>Eubacteriales</taxon>
        <taxon>Clostridiaceae</taxon>
        <taxon>Youngiibacter</taxon>
    </lineage>
</organism>
<evidence type="ECO:0000256" key="3">
    <source>
        <dbReference type="ARBA" id="ARBA00022630"/>
    </source>
</evidence>
<dbReference type="Gene3D" id="1.10.540.10">
    <property type="entry name" value="Acyl-CoA dehydrogenase/oxidase, N-terminal domain"/>
    <property type="match status" value="1"/>
</dbReference>
<dbReference type="Pfam" id="PF02771">
    <property type="entry name" value="Acyl-CoA_dh_N"/>
    <property type="match status" value="1"/>
</dbReference>
<name>A0ABS4G4F5_9CLOT</name>
<reference evidence="9 10" key="1">
    <citation type="submission" date="2021-03" db="EMBL/GenBank/DDBJ databases">
        <title>Genomic Encyclopedia of Type Strains, Phase IV (KMG-IV): sequencing the most valuable type-strain genomes for metagenomic binning, comparative biology and taxonomic classification.</title>
        <authorList>
            <person name="Goeker M."/>
        </authorList>
    </citation>
    <scope>NUCLEOTIDE SEQUENCE [LARGE SCALE GENOMIC DNA]</scope>
    <source>
        <strain evidence="9 10">DSM 6139</strain>
    </source>
</reference>
<dbReference type="InterPro" id="IPR037069">
    <property type="entry name" value="AcylCoA_DH/ox_N_sf"/>
</dbReference>
<evidence type="ECO:0000259" key="6">
    <source>
        <dbReference type="Pfam" id="PF00441"/>
    </source>
</evidence>
<evidence type="ECO:0000256" key="1">
    <source>
        <dbReference type="ARBA" id="ARBA00001974"/>
    </source>
</evidence>
<keyword evidence="4 5" id="KW-0274">FAD</keyword>
<dbReference type="Gene3D" id="2.40.110.10">
    <property type="entry name" value="Butyryl-CoA Dehydrogenase, subunit A, domain 2"/>
    <property type="match status" value="1"/>
</dbReference>
<dbReference type="InterPro" id="IPR013786">
    <property type="entry name" value="AcylCoA_DH/ox_N"/>
</dbReference>
<dbReference type="Proteomes" id="UP001519271">
    <property type="component" value="Unassembled WGS sequence"/>
</dbReference>
<evidence type="ECO:0000256" key="5">
    <source>
        <dbReference type="RuleBase" id="RU362125"/>
    </source>
</evidence>
<dbReference type="SUPFAM" id="SSF47203">
    <property type="entry name" value="Acyl-CoA dehydrogenase C-terminal domain-like"/>
    <property type="match status" value="1"/>
</dbReference>
<evidence type="ECO:0000313" key="9">
    <source>
        <dbReference type="EMBL" id="MBP1919426.1"/>
    </source>
</evidence>
<feature type="domain" description="Acyl-CoA dehydrogenase/oxidase N-terminal" evidence="8">
    <location>
        <begin position="4"/>
        <end position="114"/>
    </location>
</feature>
<dbReference type="Pfam" id="PF02770">
    <property type="entry name" value="Acyl-CoA_dh_M"/>
    <property type="match status" value="1"/>
</dbReference>
<dbReference type="InterPro" id="IPR046373">
    <property type="entry name" value="Acyl-CoA_Oxase/DH_mid-dom_sf"/>
</dbReference>
<sequence length="379" mass="41211">MKLTKEQEIIVKLAKDFSLREVEPLAAEIDETGEYPDELVQKLKDTGFLGCIFPKKYGGFDTDYLTYAMIVEEVSKYDVATSMIISGNCSLSAGPLAKFGSEQQKEKYLTKVCNEGMVMGFALTEPGAGSDAAGVQTTAVLEGDEWVINGNKIFISSAGIADLYIVMASTDKSKGTHGISAFLVEYPLPGFTIPNFENKMGIRGSHTGELVFQDVRIPKDNLLGKLGQGFQISMQALDGGRITVAASSVGLAQRALDEAVKYSKDRAQFGKPISKNQGISFMLAEMETKLAAARLMTYDAAAKKAAGEPHSHEAAMAKYFASEVANFVADKAVQIHGGYGYTKDYVVERLYRDAKILEIYEGTTEIQKIVIAGHVLKRK</sequence>
<proteinExistence type="inferred from homology"/>
<dbReference type="EMBL" id="JAGGKC010000015">
    <property type="protein sequence ID" value="MBP1919426.1"/>
    <property type="molecule type" value="Genomic_DNA"/>
</dbReference>
<dbReference type="Pfam" id="PF00441">
    <property type="entry name" value="Acyl-CoA_dh_1"/>
    <property type="match status" value="1"/>
</dbReference>
<dbReference type="SUPFAM" id="SSF56645">
    <property type="entry name" value="Acyl-CoA dehydrogenase NM domain-like"/>
    <property type="match status" value="1"/>
</dbReference>
<dbReference type="PIRSF" id="PIRSF016578">
    <property type="entry name" value="HsaA"/>
    <property type="match status" value="1"/>
</dbReference>
<keyword evidence="5 9" id="KW-0560">Oxidoreductase</keyword>
<dbReference type="EC" id="1.3.8.1" evidence="9"/>
<gene>
    <name evidence="9" type="ORF">J2Z34_001915</name>
</gene>
<dbReference type="GO" id="GO:0016937">
    <property type="term" value="F:short-chain fatty acyl-CoA dehydrogenase activity"/>
    <property type="evidence" value="ECO:0007669"/>
    <property type="project" value="UniProtKB-EC"/>
</dbReference>
<dbReference type="InterPro" id="IPR009100">
    <property type="entry name" value="AcylCoA_DH/oxidase_NM_dom_sf"/>
</dbReference>
<comment type="caution">
    <text evidence="9">The sequence shown here is derived from an EMBL/GenBank/DDBJ whole genome shotgun (WGS) entry which is preliminary data.</text>
</comment>
<dbReference type="InterPro" id="IPR036250">
    <property type="entry name" value="AcylCo_DH-like_C"/>
</dbReference>
<dbReference type="PROSITE" id="PS00073">
    <property type="entry name" value="ACYL_COA_DH_2"/>
    <property type="match status" value="1"/>
</dbReference>
<dbReference type="InterPro" id="IPR006091">
    <property type="entry name" value="Acyl-CoA_Oxase/DH_mid-dom"/>
</dbReference>
<comment type="cofactor">
    <cofactor evidence="1 5">
        <name>FAD</name>
        <dbReference type="ChEBI" id="CHEBI:57692"/>
    </cofactor>
</comment>
<protein>
    <submittedName>
        <fullName evidence="9">Butyryl-CoA dehydrogenase</fullName>
        <ecNumber evidence="9">1.3.8.1</ecNumber>
    </submittedName>
</protein>
<dbReference type="PANTHER" id="PTHR43884">
    <property type="entry name" value="ACYL-COA DEHYDROGENASE"/>
    <property type="match status" value="1"/>
</dbReference>
<evidence type="ECO:0000259" key="8">
    <source>
        <dbReference type="Pfam" id="PF02771"/>
    </source>
</evidence>
<dbReference type="Gene3D" id="1.20.140.10">
    <property type="entry name" value="Butyryl-CoA Dehydrogenase, subunit A, domain 3"/>
    <property type="match status" value="1"/>
</dbReference>
<evidence type="ECO:0000256" key="4">
    <source>
        <dbReference type="ARBA" id="ARBA00022827"/>
    </source>
</evidence>
<keyword evidence="10" id="KW-1185">Reference proteome</keyword>
<feature type="domain" description="Acyl-CoA oxidase/dehydrogenase middle" evidence="7">
    <location>
        <begin position="120"/>
        <end position="215"/>
    </location>
</feature>
<dbReference type="InterPro" id="IPR006089">
    <property type="entry name" value="Acyl-CoA_DH_CS"/>
</dbReference>
<dbReference type="InterPro" id="IPR009075">
    <property type="entry name" value="AcylCo_DH/oxidase_C"/>
</dbReference>
<accession>A0ABS4G4F5</accession>
<keyword evidence="3 5" id="KW-0285">Flavoprotein</keyword>